<dbReference type="GO" id="GO:0006152">
    <property type="term" value="P:purine nucleoside catabolic process"/>
    <property type="evidence" value="ECO:0007669"/>
    <property type="project" value="TreeGrafter"/>
</dbReference>
<dbReference type="GO" id="GO:0005829">
    <property type="term" value="C:cytosol"/>
    <property type="evidence" value="ECO:0007669"/>
    <property type="project" value="TreeGrafter"/>
</dbReference>
<keyword evidence="6" id="KW-1185">Reference proteome</keyword>
<proteinExistence type="predicted"/>
<organism evidence="5 6">
    <name type="scientific">Actinomadura madurae</name>
    <dbReference type="NCBI Taxonomy" id="1993"/>
    <lineage>
        <taxon>Bacteria</taxon>
        <taxon>Bacillati</taxon>
        <taxon>Actinomycetota</taxon>
        <taxon>Actinomycetes</taxon>
        <taxon>Streptosporangiales</taxon>
        <taxon>Thermomonosporaceae</taxon>
        <taxon>Actinomadura</taxon>
    </lineage>
</organism>
<dbReference type="InterPro" id="IPR036452">
    <property type="entry name" value="Ribo_hydro-like"/>
</dbReference>
<accession>A0A1I5GI50</accession>
<dbReference type="InterPro" id="IPR023186">
    <property type="entry name" value="IUNH"/>
</dbReference>
<feature type="chain" id="PRO_5010381566" evidence="3">
    <location>
        <begin position="34"/>
        <end position="346"/>
    </location>
</feature>
<evidence type="ECO:0000256" key="3">
    <source>
        <dbReference type="SAM" id="SignalP"/>
    </source>
</evidence>
<dbReference type="InParanoid" id="A0A1I5GI50"/>
<dbReference type="GO" id="GO:0008477">
    <property type="term" value="F:purine nucleosidase activity"/>
    <property type="evidence" value="ECO:0007669"/>
    <property type="project" value="TreeGrafter"/>
</dbReference>
<dbReference type="Gene3D" id="3.90.245.10">
    <property type="entry name" value="Ribonucleoside hydrolase-like"/>
    <property type="match status" value="1"/>
</dbReference>
<reference evidence="5 6" key="1">
    <citation type="submission" date="2016-10" db="EMBL/GenBank/DDBJ databases">
        <authorList>
            <person name="de Groot N.N."/>
        </authorList>
    </citation>
    <scope>NUCLEOTIDE SEQUENCE [LARGE SCALE GENOMIC DNA]</scope>
    <source>
        <strain evidence="5 6">DSM 43067</strain>
    </source>
</reference>
<dbReference type="EMBL" id="FOVH01000005">
    <property type="protein sequence ID" value="SFO35549.1"/>
    <property type="molecule type" value="Genomic_DNA"/>
</dbReference>
<evidence type="ECO:0000313" key="6">
    <source>
        <dbReference type="Proteomes" id="UP000183413"/>
    </source>
</evidence>
<dbReference type="eggNOG" id="COG1957">
    <property type="taxonomic scope" value="Bacteria"/>
</dbReference>
<dbReference type="STRING" id="1993.SAMN04489713_105214"/>
<evidence type="ECO:0000256" key="1">
    <source>
        <dbReference type="ARBA" id="ARBA00022801"/>
    </source>
</evidence>
<evidence type="ECO:0000256" key="2">
    <source>
        <dbReference type="ARBA" id="ARBA00023295"/>
    </source>
</evidence>
<dbReference type="Proteomes" id="UP000183413">
    <property type="component" value="Unassembled WGS sequence"/>
</dbReference>
<dbReference type="Pfam" id="PF01156">
    <property type="entry name" value="IU_nuc_hydro"/>
    <property type="match status" value="1"/>
</dbReference>
<dbReference type="SUPFAM" id="SSF53590">
    <property type="entry name" value="Nucleoside hydrolase"/>
    <property type="match status" value="1"/>
</dbReference>
<dbReference type="AlphaFoldDB" id="A0A1I5GI50"/>
<keyword evidence="2" id="KW-0326">Glycosidase</keyword>
<evidence type="ECO:0000313" key="5">
    <source>
        <dbReference type="EMBL" id="SFO35549.1"/>
    </source>
</evidence>
<keyword evidence="1 5" id="KW-0378">Hydrolase</keyword>
<dbReference type="PANTHER" id="PTHR12304:SF46">
    <property type="entry name" value="INOSINE-ADENOSINE-GUANOSINE-NUCLEOSIDE HYDROLASE"/>
    <property type="match status" value="1"/>
</dbReference>
<evidence type="ECO:0000259" key="4">
    <source>
        <dbReference type="Pfam" id="PF01156"/>
    </source>
</evidence>
<protein>
    <submittedName>
        <fullName evidence="5">Inosine-uridine nucleoside N-ribohydrolase</fullName>
    </submittedName>
</protein>
<dbReference type="InterPro" id="IPR001910">
    <property type="entry name" value="Inosine/uridine_hydrolase_dom"/>
</dbReference>
<feature type="signal peptide" evidence="3">
    <location>
        <begin position="1"/>
        <end position="33"/>
    </location>
</feature>
<sequence>MGNHIIDRERLVRRMLGAVLLALPLLLPVSAHAQGPRPPVIIFDTDMDYDDVAALAYLAEEHRLGRIDLRAVTVVNNGGGLPGRAIRNARCVVERLGLHGVRVADGSNSAPNTFPEEILQTVDRVVTSVTPGCDATETPSRVRAPQLIRRVLKEEPGARIVVTGPLSNVAAALPEAAGRITSMGGAIGVPGNLCCGTPPEFDGTQEFNYWIDPAASQTVIRHNPQPVHLMPLNATDDVPITQEFLDRLRADHHTPAADIVFKAYTHPDIEPLISAGLLFWWDPLAAMTTVHPEIVKSTTGRVDVVTDGPAAGRTFLSPKGRSMTYGVAADRATFEERFLNTLNGRR</sequence>
<name>A0A1I5GI50_9ACTN</name>
<dbReference type="PANTHER" id="PTHR12304">
    <property type="entry name" value="INOSINE-URIDINE PREFERRING NUCLEOSIDE HYDROLASE"/>
    <property type="match status" value="1"/>
</dbReference>
<keyword evidence="3" id="KW-0732">Signal</keyword>
<gene>
    <name evidence="5" type="ORF">SAMN04489713_105214</name>
</gene>
<feature type="domain" description="Inosine/uridine-preferring nucleoside hydrolase" evidence="4">
    <location>
        <begin position="41"/>
        <end position="329"/>
    </location>
</feature>